<dbReference type="InterPro" id="IPR001753">
    <property type="entry name" value="Enoyl-CoA_hydra/iso"/>
</dbReference>
<dbReference type="Pfam" id="PF00378">
    <property type="entry name" value="ECH_1"/>
    <property type="match status" value="1"/>
</dbReference>
<sequence>MSSVKLTIDGAVGVVSMAKPPNNLIDDVFIGDIVEAYRRAVETSCRAILLRSEMRHFCAGADVLAFEEGSASIQHSEPALNEFLDVMENIPVPTVAAVHGAALGGGLELALTCDMVIAADTAFLGQPESAAGVVPLLGGTQRLVQRAGVVRAKEIAMIGRRFRPEMFERWGIINQVVPEAELAQAAMSLARQLAAGPTLVLQGIKRQANAAAREGIAAADKIQVEINRDTWGAKDRKRGIEAFLTTGPGTGIFEGD</sequence>
<dbReference type="InterPro" id="IPR018376">
    <property type="entry name" value="Enoyl-CoA_hyd/isom_CS"/>
</dbReference>
<dbReference type="PROSITE" id="PS00166">
    <property type="entry name" value="ENOYL_COA_HYDRATASE"/>
    <property type="match status" value="1"/>
</dbReference>
<evidence type="ECO:0000256" key="1">
    <source>
        <dbReference type="ARBA" id="ARBA00005254"/>
    </source>
</evidence>
<reference evidence="3 4" key="1">
    <citation type="submission" date="2024-01" db="EMBL/GenBank/DDBJ databases">
        <title>The diversity of rhizobia nodulating Mimosa spp. in eleven states of Brazil covering several biomes is determined by host plant, location, and edaphic factors.</title>
        <authorList>
            <person name="Rouws L."/>
            <person name="Barauna A."/>
            <person name="Beukes C."/>
            <person name="De Faria S.M."/>
            <person name="Gross E."/>
            <person name="Dos Reis Junior F.B."/>
            <person name="Simon M."/>
            <person name="Maluk M."/>
            <person name="Odee D.W."/>
            <person name="Kenicer G."/>
            <person name="Young J.P.W."/>
            <person name="Reis V.M."/>
            <person name="Zilli J."/>
            <person name="James E.K."/>
        </authorList>
    </citation>
    <scope>NUCLEOTIDE SEQUENCE [LARGE SCALE GENOMIC DNA]</scope>
    <source>
        <strain evidence="3 4">JPY167</strain>
    </source>
</reference>
<evidence type="ECO:0000313" key="3">
    <source>
        <dbReference type="EMBL" id="MEM5425265.1"/>
    </source>
</evidence>
<dbReference type="SUPFAM" id="SSF52096">
    <property type="entry name" value="ClpP/crotonase"/>
    <property type="match status" value="1"/>
</dbReference>
<name>A0ABU9RYX3_9BURK</name>
<dbReference type="InterPro" id="IPR029045">
    <property type="entry name" value="ClpP/crotonase-like_dom_sf"/>
</dbReference>
<dbReference type="Gene3D" id="3.90.226.10">
    <property type="entry name" value="2-enoyl-CoA Hydratase, Chain A, domain 1"/>
    <property type="match status" value="1"/>
</dbReference>
<dbReference type="Proteomes" id="UP001489897">
    <property type="component" value="Unassembled WGS sequence"/>
</dbReference>
<evidence type="ECO:0000313" key="4">
    <source>
        <dbReference type="Proteomes" id="UP001489897"/>
    </source>
</evidence>
<dbReference type="PANTHER" id="PTHR11941:SF54">
    <property type="entry name" value="ENOYL-COA HYDRATASE, MITOCHONDRIAL"/>
    <property type="match status" value="1"/>
</dbReference>
<comment type="caution">
    <text evidence="3">The sequence shown here is derived from an EMBL/GenBank/DDBJ whole genome shotgun (WGS) entry which is preliminary data.</text>
</comment>
<evidence type="ECO:0000256" key="2">
    <source>
        <dbReference type="RuleBase" id="RU003707"/>
    </source>
</evidence>
<dbReference type="CDD" id="cd06558">
    <property type="entry name" value="crotonase-like"/>
    <property type="match status" value="1"/>
</dbReference>
<dbReference type="RefSeq" id="WP_342949291.1">
    <property type="nucleotide sequence ID" value="NZ_JAYMRV010000011.1"/>
</dbReference>
<dbReference type="PANTHER" id="PTHR11941">
    <property type="entry name" value="ENOYL-COA HYDRATASE-RELATED"/>
    <property type="match status" value="1"/>
</dbReference>
<protein>
    <submittedName>
        <fullName evidence="3">Enoyl-CoA hydratase/isomerase family protein</fullName>
    </submittedName>
</protein>
<dbReference type="EMBL" id="JAYMRV010000011">
    <property type="protein sequence ID" value="MEM5425265.1"/>
    <property type="molecule type" value="Genomic_DNA"/>
</dbReference>
<keyword evidence="4" id="KW-1185">Reference proteome</keyword>
<organism evidence="3 4">
    <name type="scientific">Paraburkholderia ferrariae</name>
    <dbReference type="NCBI Taxonomy" id="386056"/>
    <lineage>
        <taxon>Bacteria</taxon>
        <taxon>Pseudomonadati</taxon>
        <taxon>Pseudomonadota</taxon>
        <taxon>Betaproteobacteria</taxon>
        <taxon>Burkholderiales</taxon>
        <taxon>Burkholderiaceae</taxon>
        <taxon>Paraburkholderia</taxon>
    </lineage>
</organism>
<accession>A0ABU9RYX3</accession>
<proteinExistence type="inferred from homology"/>
<comment type="similarity">
    <text evidence="1 2">Belongs to the enoyl-CoA hydratase/isomerase family.</text>
</comment>
<gene>
    <name evidence="3" type="ORF">VSR73_29930</name>
</gene>